<dbReference type="PANTHER" id="PTHR21551">
    <property type="entry name" value="TOPOISOMERASE II-ASSOCIATED PROTEIN PAT1"/>
    <property type="match status" value="1"/>
</dbReference>
<dbReference type="InterPro" id="IPR039900">
    <property type="entry name" value="Pat1-like"/>
</dbReference>
<dbReference type="AlphaFoldDB" id="F1KU12"/>
<keyword evidence="2" id="KW-0963">Cytoplasm</keyword>
<name>F1KU12_ASCSU</name>
<dbReference type="PANTHER" id="PTHR21551:SF0">
    <property type="entry name" value="PROTEIN ASSOCIATED WITH TOPO II RELATED-1, ISOFORM A"/>
    <property type="match status" value="1"/>
</dbReference>
<feature type="region of interest" description="Disordered" evidence="3">
    <location>
        <begin position="248"/>
        <end position="278"/>
    </location>
</feature>
<comment type="subcellular location">
    <subcellularLocation>
        <location evidence="1">Cytoplasm</location>
        <location evidence="1">P-body</location>
    </subcellularLocation>
</comment>
<proteinExistence type="evidence at transcript level"/>
<organism evidence="4">
    <name type="scientific">Ascaris suum</name>
    <name type="common">Pig roundworm</name>
    <name type="synonym">Ascaris lumbricoides</name>
    <dbReference type="NCBI Taxonomy" id="6253"/>
    <lineage>
        <taxon>Eukaryota</taxon>
        <taxon>Metazoa</taxon>
        <taxon>Ecdysozoa</taxon>
        <taxon>Nematoda</taxon>
        <taxon>Chromadorea</taxon>
        <taxon>Rhabditida</taxon>
        <taxon>Spirurina</taxon>
        <taxon>Ascaridomorpha</taxon>
        <taxon>Ascaridoidea</taxon>
        <taxon>Ascarididae</taxon>
        <taxon>Ascaris</taxon>
    </lineage>
</organism>
<dbReference type="EMBL" id="JI165860">
    <property type="protein sequence ID" value="ADY41366.1"/>
    <property type="molecule type" value="mRNA"/>
</dbReference>
<sequence>MMSRIGLNGICGRPLPEEDDFQFGVLPDDDSEGSVEGDEIDAVNDETFGADVSSLTIDDLEQYSKQTEGLQLQDGPADWTDEPSCSVSAPDPSQLPIPPFIIDDTTSTYRLASSFNDSNALSSSYRLNLGTVDSLWRNGAEEKSHSAWAAPELTSAITQSAFDFINKTDSIVANEQRHTVESADIKAPKTRTLAAIPKGALTLEEVERNHIQLARRSSLPIPPPPLPSEGAMTVTDFERRLLMESANANGMPQGESGDRRLPSQPPPSHPSAQQRIPPFPVMPFPFVPPFFAQTLRAHLSGQLPELPPGFPSVPPQMRAAFMAALAQNVAQGTPPAALFGQPPPIIAPPFRPVQRPPILRPSHSHAPLPPHLHYQPPHQMGRIPTIYYRDPQSKRAGLPSGKTISDFAFDPYAGFMSRKEREWLVKIQSLQCQGCGNPYEDDFYYTMWRQRKLADECRAHGLKVQKTECDFSATVVNAHHYVPPTFEGSLGRPTLPTASYPRHVIDVHSDSVEEEERNNTRTSSQKKLRAILMQLEGVAVLLIECEDRKRQLSAGTLPSELHAQLSEEVKTRVDAAVEFLTSHIRTALVVNKGRQMLARTLALTAKTQIVPILETLFATLPALLKKVDSDELNSSLGNALFESLSRLSKDSLIVLLRSLPIKEISKTDTPNSTNTLFITVLLSTLICCARKKCSLALECPSSSMYSWLISTEGICPLNEEWSPSTLSPLTIGADDVHILRTWLESNFMSRPASMAVRMARVLHGSCEQLQKCHVKVDGQ</sequence>
<evidence type="ECO:0000313" key="4">
    <source>
        <dbReference type="EMBL" id="ADY41366.1"/>
    </source>
</evidence>
<accession>F1KU12</accession>
<dbReference type="GO" id="GO:0003723">
    <property type="term" value="F:RNA binding"/>
    <property type="evidence" value="ECO:0007669"/>
    <property type="project" value="TreeGrafter"/>
</dbReference>
<evidence type="ECO:0000256" key="1">
    <source>
        <dbReference type="ARBA" id="ARBA00004201"/>
    </source>
</evidence>
<protein>
    <submittedName>
        <fullName evidence="4">Protein PAT1 1</fullName>
    </submittedName>
</protein>
<dbReference type="GO" id="GO:0033962">
    <property type="term" value="P:P-body assembly"/>
    <property type="evidence" value="ECO:0007669"/>
    <property type="project" value="TreeGrafter"/>
</dbReference>
<dbReference type="GO" id="GO:0000932">
    <property type="term" value="C:P-body"/>
    <property type="evidence" value="ECO:0007669"/>
    <property type="project" value="UniProtKB-SubCell"/>
</dbReference>
<dbReference type="GO" id="GO:0000290">
    <property type="term" value="P:deadenylation-dependent decapping of nuclear-transcribed mRNA"/>
    <property type="evidence" value="ECO:0007669"/>
    <property type="project" value="InterPro"/>
</dbReference>
<feature type="region of interest" description="Disordered" evidence="3">
    <location>
        <begin position="17"/>
        <end position="37"/>
    </location>
</feature>
<reference evidence="4" key="1">
    <citation type="journal article" date="2011" name="Genome Res.">
        <title>Deep small RNA sequencing from the nematode Ascaris reveals conservation, functional diversification, and novel developmental profiles.</title>
        <authorList>
            <person name="Wang J."/>
            <person name="Czech B."/>
            <person name="Crunk A."/>
            <person name="Wallace A."/>
            <person name="Mitreva M."/>
            <person name="Hannon G.J."/>
            <person name="Davis R.E."/>
        </authorList>
    </citation>
    <scope>NUCLEOTIDE SEQUENCE</scope>
</reference>
<evidence type="ECO:0000256" key="3">
    <source>
        <dbReference type="SAM" id="MobiDB-lite"/>
    </source>
</evidence>
<feature type="region of interest" description="Disordered" evidence="3">
    <location>
        <begin position="72"/>
        <end position="97"/>
    </location>
</feature>
<evidence type="ECO:0000256" key="2">
    <source>
        <dbReference type="ARBA" id="ARBA00022490"/>
    </source>
</evidence>